<comment type="caution">
    <text evidence="2">The sequence shown here is derived from an EMBL/GenBank/DDBJ whole genome shotgun (WGS) entry which is preliminary data.</text>
</comment>
<keyword evidence="2" id="KW-0067">ATP-binding</keyword>
<dbReference type="CDD" id="cd00267">
    <property type="entry name" value="ABC_ATPase"/>
    <property type="match status" value="1"/>
</dbReference>
<dbReference type="RefSeq" id="WP_121533622.1">
    <property type="nucleotide sequence ID" value="NZ_RCHE01000090.1"/>
</dbReference>
<keyword evidence="2" id="KW-0547">Nucleotide-binding</keyword>
<accession>A0ABX9U101</accession>
<name>A0ABX9U101_9GAMM</name>
<organism evidence="2 3">
    <name type="scientific">Acinetobacter cumulans</name>
    <dbReference type="NCBI Taxonomy" id="2136182"/>
    <lineage>
        <taxon>Bacteria</taxon>
        <taxon>Pseudomonadati</taxon>
        <taxon>Pseudomonadota</taxon>
        <taxon>Gammaproteobacteria</taxon>
        <taxon>Moraxellales</taxon>
        <taxon>Moraxellaceae</taxon>
        <taxon>Acinetobacter</taxon>
    </lineage>
</organism>
<dbReference type="PANTHER" id="PTHR43581">
    <property type="entry name" value="ATP/GTP PHOSPHATASE"/>
    <property type="match status" value="1"/>
</dbReference>
<sequence>MIKSFDLENYGPITKATSNNLGQINLVLGKNSTGKTFLLKALYSAIRSHEENEKGNNNQSFEDILSDKLYWTFQTGKIGDIVARGEGKKLKMSLQLEDDNSLNFSFGKDTSKNISVIENTLRRRDSNSIFLPPKEVLSLIDVIYKSAVVDKLFGFDSTYVDLITALKIPTQKGRNSDAFADSRKRLEKMFSGKVELDSKSQKWVYKKGNSKFSMMTTAEGVKKVAMLDTLLGNRYLDKDSIVFIDEPESALHPTAIVEFLDIITVLAKSGIQFFLATHSYYVIKKLLLIAKKHNMPIPTFIATEDGHWNQSCLLVDGLPDNEIINESIRLFEQEFQGV</sequence>
<evidence type="ECO:0000259" key="1">
    <source>
        <dbReference type="Pfam" id="PF13304"/>
    </source>
</evidence>
<evidence type="ECO:0000313" key="2">
    <source>
        <dbReference type="EMBL" id="RLL36126.1"/>
    </source>
</evidence>
<keyword evidence="3" id="KW-1185">Reference proteome</keyword>
<dbReference type="GO" id="GO:0005524">
    <property type="term" value="F:ATP binding"/>
    <property type="evidence" value="ECO:0007669"/>
    <property type="project" value="UniProtKB-KW"/>
</dbReference>
<dbReference type="EMBL" id="RCHE01000090">
    <property type="protein sequence ID" value="RLL36126.1"/>
    <property type="molecule type" value="Genomic_DNA"/>
</dbReference>
<reference evidence="2 3" key="1">
    <citation type="submission" date="2018-09" db="EMBL/GenBank/DDBJ databases">
        <title>The draft genome of Acinetobacter sp. strains.</title>
        <authorList>
            <person name="Qin J."/>
            <person name="Feng Y."/>
            <person name="Zong Z."/>
        </authorList>
    </citation>
    <scope>NUCLEOTIDE SEQUENCE [LARGE SCALE GENOMIC DNA]</scope>
    <source>
        <strain evidence="2 3">WCHAc060001</strain>
    </source>
</reference>
<dbReference type="InterPro" id="IPR003959">
    <property type="entry name" value="ATPase_AAA_core"/>
</dbReference>
<dbReference type="PANTHER" id="PTHR43581:SF2">
    <property type="entry name" value="EXCINUCLEASE ATPASE SUBUNIT"/>
    <property type="match status" value="1"/>
</dbReference>
<dbReference type="InterPro" id="IPR051396">
    <property type="entry name" value="Bact_Antivir_Def_Nuclease"/>
</dbReference>
<dbReference type="Pfam" id="PF13304">
    <property type="entry name" value="AAA_21"/>
    <property type="match status" value="1"/>
</dbReference>
<gene>
    <name evidence="2" type="ORF">D9K79_18115</name>
</gene>
<dbReference type="Gene3D" id="3.40.50.300">
    <property type="entry name" value="P-loop containing nucleotide triphosphate hydrolases"/>
    <property type="match status" value="1"/>
</dbReference>
<feature type="domain" description="ATPase AAA-type core" evidence="1">
    <location>
        <begin position="24"/>
        <end position="283"/>
    </location>
</feature>
<dbReference type="Proteomes" id="UP000273105">
    <property type="component" value="Unassembled WGS sequence"/>
</dbReference>
<dbReference type="InterPro" id="IPR027417">
    <property type="entry name" value="P-loop_NTPase"/>
</dbReference>
<evidence type="ECO:0000313" key="3">
    <source>
        <dbReference type="Proteomes" id="UP000273105"/>
    </source>
</evidence>
<proteinExistence type="predicted"/>
<protein>
    <submittedName>
        <fullName evidence="2">ATP-binding protein</fullName>
    </submittedName>
</protein>
<dbReference type="SUPFAM" id="SSF52540">
    <property type="entry name" value="P-loop containing nucleoside triphosphate hydrolases"/>
    <property type="match status" value="1"/>
</dbReference>